<accession>A0A1B7XBE8</accession>
<dbReference type="EMBL" id="JXMS01000019">
    <property type="protein sequence ID" value="OBQ46692.1"/>
    <property type="molecule type" value="Genomic_DNA"/>
</dbReference>
<organism evidence="1 2">
    <name type="scientific">Halodesulfovibrio spirochaetisodalis</name>
    <dbReference type="NCBI Taxonomy" id="1560234"/>
    <lineage>
        <taxon>Bacteria</taxon>
        <taxon>Pseudomonadati</taxon>
        <taxon>Thermodesulfobacteriota</taxon>
        <taxon>Desulfovibrionia</taxon>
        <taxon>Desulfovibrionales</taxon>
        <taxon>Desulfovibrionaceae</taxon>
        <taxon>Halodesulfovibrio</taxon>
    </lineage>
</organism>
<comment type="caution">
    <text evidence="1">The sequence shown here is derived from an EMBL/GenBank/DDBJ whole genome shotgun (WGS) entry which is preliminary data.</text>
</comment>
<evidence type="ECO:0000313" key="2">
    <source>
        <dbReference type="Proteomes" id="UP000091979"/>
    </source>
</evidence>
<name>A0A1B7XBE8_9BACT</name>
<sequence>MQPEQTQKRMQIDRNVYCRMYMFFVGVKAVTKVKLLYCRVLMLLQNTYSPLACVSGEKAALKCKKAPAE</sequence>
<dbReference type="Proteomes" id="UP000091979">
    <property type="component" value="Unassembled WGS sequence"/>
</dbReference>
<evidence type="ECO:0000313" key="1">
    <source>
        <dbReference type="EMBL" id="OBQ46692.1"/>
    </source>
</evidence>
<protein>
    <submittedName>
        <fullName evidence="1">Uncharacterized protein</fullName>
    </submittedName>
</protein>
<dbReference type="AlphaFoldDB" id="A0A1B7XBE8"/>
<reference evidence="1 2" key="1">
    <citation type="submission" date="2015-01" db="EMBL/GenBank/DDBJ databases">
        <title>Desulfovibrio sp. JC271 draft genome sequence.</title>
        <authorList>
            <person name="Shivani Y."/>
            <person name="Subhash Y."/>
            <person name="Sasikala C."/>
            <person name="Ramana C.V."/>
        </authorList>
    </citation>
    <scope>NUCLEOTIDE SEQUENCE [LARGE SCALE GENOMIC DNA]</scope>
    <source>
        <strain evidence="1 2">JC271</strain>
    </source>
</reference>
<keyword evidence="2" id="KW-1185">Reference proteome</keyword>
<proteinExistence type="predicted"/>
<gene>
    <name evidence="1" type="ORF">SP90_11250</name>
</gene>